<dbReference type="AlphaFoldDB" id="A0A7R9JNF5"/>
<organism evidence="2">
    <name type="scientific">Timema genevievae</name>
    <name type="common">Walking stick</name>
    <dbReference type="NCBI Taxonomy" id="629358"/>
    <lineage>
        <taxon>Eukaryota</taxon>
        <taxon>Metazoa</taxon>
        <taxon>Ecdysozoa</taxon>
        <taxon>Arthropoda</taxon>
        <taxon>Hexapoda</taxon>
        <taxon>Insecta</taxon>
        <taxon>Pterygota</taxon>
        <taxon>Neoptera</taxon>
        <taxon>Polyneoptera</taxon>
        <taxon>Phasmatodea</taxon>
        <taxon>Timematodea</taxon>
        <taxon>Timematoidea</taxon>
        <taxon>Timematidae</taxon>
        <taxon>Timema</taxon>
    </lineage>
</organism>
<gene>
    <name evidence="2" type="ORF">TGEB3V08_LOCUS520</name>
</gene>
<proteinExistence type="predicted"/>
<feature type="region of interest" description="Disordered" evidence="1">
    <location>
        <begin position="27"/>
        <end position="55"/>
    </location>
</feature>
<evidence type="ECO:0000313" key="2">
    <source>
        <dbReference type="EMBL" id="CAD7586094.1"/>
    </source>
</evidence>
<accession>A0A7R9JNF5</accession>
<name>A0A7R9JNF5_TIMGE</name>
<evidence type="ECO:0000256" key="1">
    <source>
        <dbReference type="SAM" id="MobiDB-lite"/>
    </source>
</evidence>
<reference evidence="2" key="1">
    <citation type="submission" date="2020-11" db="EMBL/GenBank/DDBJ databases">
        <authorList>
            <person name="Tran Van P."/>
        </authorList>
    </citation>
    <scope>NUCLEOTIDE SEQUENCE</scope>
</reference>
<dbReference type="EMBL" id="OE839195">
    <property type="protein sequence ID" value="CAD7586094.1"/>
    <property type="molecule type" value="Genomic_DNA"/>
</dbReference>
<protein>
    <submittedName>
        <fullName evidence="2">Uncharacterized protein</fullName>
    </submittedName>
</protein>
<sequence length="73" mass="8194">MAAFPRWRHAVATMTAVHDILNHTVTCESSQSSKMQKSQRKKTQKYPIVGSPCSDSKNADATLKHFAESDTWD</sequence>